<reference evidence="2 3" key="1">
    <citation type="submission" date="2024-04" db="EMBL/GenBank/DDBJ databases">
        <title>Genomic Markers of Mycobacteria.</title>
        <authorList>
            <person name="Soliman M.S."/>
            <person name="Elkholy A."/>
            <person name="Soliman N.S."/>
            <person name="Abbas A."/>
            <person name="Khayrat S."/>
            <person name="Shawky S."/>
        </authorList>
    </citation>
    <scope>NUCLEOTIDE SEQUENCE [LARGE SCALE GENOMIC DNA]</scope>
    <source>
        <strain evidence="2 3">Egy-CU-AM5</strain>
    </source>
</reference>
<accession>A0ABV3VCR4</accession>
<feature type="non-terminal residue" evidence="2">
    <location>
        <position position="111"/>
    </location>
</feature>
<evidence type="ECO:0000256" key="1">
    <source>
        <dbReference type="SAM" id="SignalP"/>
    </source>
</evidence>
<keyword evidence="3" id="KW-1185">Reference proteome</keyword>
<evidence type="ECO:0000313" key="3">
    <source>
        <dbReference type="Proteomes" id="UP001558474"/>
    </source>
</evidence>
<feature type="signal peptide" evidence="1">
    <location>
        <begin position="1"/>
        <end position="18"/>
    </location>
</feature>
<protein>
    <submittedName>
        <fullName evidence="2">MspA family porin</fullName>
    </submittedName>
</protein>
<comment type="caution">
    <text evidence="2">The sequence shown here is derived from an EMBL/GenBank/DDBJ whole genome shotgun (WGS) entry which is preliminary data.</text>
</comment>
<name>A0ABV3VCR4_9MYCO</name>
<dbReference type="RefSeq" id="WP_368573109.1">
    <property type="nucleotide sequence ID" value="NZ_JBDLOU010000024.1"/>
</dbReference>
<keyword evidence="1" id="KW-0732">Signal</keyword>
<evidence type="ECO:0000313" key="2">
    <source>
        <dbReference type="EMBL" id="MEX3739203.1"/>
    </source>
</evidence>
<dbReference type="Proteomes" id="UP001558474">
    <property type="component" value="Unassembled WGS sequence"/>
</dbReference>
<dbReference type="Gene3D" id="2.60.40.1650">
    <property type="entry name" value="Porin MspA (Ig-like beta-sandwich domain)"/>
    <property type="match status" value="1"/>
</dbReference>
<gene>
    <name evidence="2" type="ORF">ABFW12_13275</name>
</gene>
<feature type="chain" id="PRO_5046750719" evidence="1">
    <location>
        <begin position="19"/>
        <end position="111"/>
    </location>
</feature>
<proteinExistence type="predicted"/>
<dbReference type="InterPro" id="IPR015286">
    <property type="entry name" value="Porin_fam_mycobact-type"/>
</dbReference>
<organism evidence="2 3">
    <name type="scientific">Mycolicibacterium porcinum</name>
    <dbReference type="NCBI Taxonomy" id="39693"/>
    <lineage>
        <taxon>Bacteria</taxon>
        <taxon>Bacillati</taxon>
        <taxon>Actinomycetota</taxon>
        <taxon>Actinomycetes</taxon>
        <taxon>Mycobacteriales</taxon>
        <taxon>Mycobacteriaceae</taxon>
        <taxon>Mycolicibacterium</taxon>
    </lineage>
</organism>
<sequence length="111" mass="11605">MVAVLGIGAAVWAPSVCAAPQVMPDRWTQFVTDDGWVVDVNTTNEVIDHIDNLAGASNSWQARVTLRSEARIGGQGASVIQDAQLESGYFVGCRTDSSAGVEVGGDLGLDL</sequence>
<dbReference type="Pfam" id="PF09203">
    <property type="entry name" value="MspA"/>
    <property type="match status" value="1"/>
</dbReference>
<dbReference type="EMBL" id="JBDLOU010000024">
    <property type="protein sequence ID" value="MEX3739203.1"/>
    <property type="molecule type" value="Genomic_DNA"/>
</dbReference>